<protein>
    <recommendedName>
        <fullName evidence="9">Transport permease protein</fullName>
    </recommendedName>
</protein>
<feature type="transmembrane region" description="Helical" evidence="9">
    <location>
        <begin position="142"/>
        <end position="166"/>
    </location>
</feature>
<feature type="domain" description="ABC transmembrane type-2" evidence="10">
    <location>
        <begin position="23"/>
        <end position="251"/>
    </location>
</feature>
<comment type="subcellular location">
    <subcellularLocation>
        <location evidence="1">Cell inner membrane</location>
        <topology evidence="1">Multi-pass membrane protein</topology>
    </subcellularLocation>
    <subcellularLocation>
        <location evidence="9">Cell membrane</location>
        <topology evidence="9">Multi-pass membrane protein</topology>
    </subcellularLocation>
</comment>
<feature type="transmembrane region" description="Helical" evidence="9">
    <location>
        <begin position="53"/>
        <end position="72"/>
    </location>
</feature>
<evidence type="ECO:0000313" key="11">
    <source>
        <dbReference type="EMBL" id="ARQ96943.1"/>
    </source>
</evidence>
<feature type="transmembrane region" description="Helical" evidence="9">
    <location>
        <begin position="110"/>
        <end position="130"/>
    </location>
</feature>
<evidence type="ECO:0000256" key="1">
    <source>
        <dbReference type="ARBA" id="ARBA00004429"/>
    </source>
</evidence>
<evidence type="ECO:0000313" key="12">
    <source>
        <dbReference type="Proteomes" id="UP000202031"/>
    </source>
</evidence>
<feature type="transmembrane region" description="Helical" evidence="9">
    <location>
        <begin position="173"/>
        <end position="194"/>
    </location>
</feature>
<keyword evidence="3 9" id="KW-0813">Transport</keyword>
<dbReference type="GO" id="GO:0015920">
    <property type="term" value="P:lipopolysaccharide transport"/>
    <property type="evidence" value="ECO:0007669"/>
    <property type="project" value="TreeGrafter"/>
</dbReference>
<name>A0A1X9SL30_9BACT</name>
<dbReference type="EMBL" id="CP015578">
    <property type="protein sequence ID" value="ARQ96943.1"/>
    <property type="molecule type" value="Genomic_DNA"/>
</dbReference>
<evidence type="ECO:0000256" key="3">
    <source>
        <dbReference type="ARBA" id="ARBA00022448"/>
    </source>
</evidence>
<accession>A0A1X9SL30</accession>
<dbReference type="PROSITE" id="PS51012">
    <property type="entry name" value="ABC_TM2"/>
    <property type="match status" value="1"/>
</dbReference>
<feature type="transmembrane region" description="Helical" evidence="9">
    <location>
        <begin position="24"/>
        <end position="46"/>
    </location>
</feature>
<evidence type="ECO:0000256" key="2">
    <source>
        <dbReference type="ARBA" id="ARBA00007783"/>
    </source>
</evidence>
<reference evidence="12" key="2">
    <citation type="journal article" date="2017" name="Genome Biol. Evol.">
        <title>Comparative genomic analysis identifies a Campylobacter clade deficient in selenium metabolism.</title>
        <authorList>
            <person name="Miller W.G."/>
            <person name="Yee E."/>
            <person name="Lopes B.S."/>
            <person name="Chapman M.H."/>
            <person name="Huynh S."/>
            <person name="Bono J.L."/>
            <person name="Parker C.T."/>
            <person name="Strachan N.J.C."/>
            <person name="Forbes K.J."/>
        </authorList>
    </citation>
    <scope>NUCLEOTIDE SEQUENCE [LARGE SCALE GENOMIC DNA]</scope>
    <source>
        <strain evidence="12">NCTC 13004</strain>
    </source>
</reference>
<dbReference type="PANTHER" id="PTHR30413">
    <property type="entry name" value="INNER MEMBRANE TRANSPORT PERMEASE"/>
    <property type="match status" value="1"/>
</dbReference>
<sequence>MLNVIRALFFRELKTRFGKNRHLGYFWVVGEPLMQILVITTLVTLIREYITNLSVPGGTPIFMFLACGIIPFFMFRNIVTQLMGGIAGNLTLFFYKPVRPIHVFLARTLLEFYMYSLIFFCVMVLAGWIMGYDVVPRDFLAMTFSFCLMVLSGFSLGVIFAIITHFMEPLKIVLTYFTTGLYILSCVIFPIWIIPSNILKYMLYNPMLHICESIKYYYFDGYPLADGVNLAYPLVFNIVLLFIGFWFYYYKRRELVASRP</sequence>
<dbReference type="GO" id="GO:0043190">
    <property type="term" value="C:ATP-binding cassette (ABC) transporter complex"/>
    <property type="evidence" value="ECO:0007669"/>
    <property type="project" value="InterPro"/>
</dbReference>
<evidence type="ECO:0000256" key="4">
    <source>
        <dbReference type="ARBA" id="ARBA00022475"/>
    </source>
</evidence>
<evidence type="ECO:0000256" key="9">
    <source>
        <dbReference type="RuleBase" id="RU361157"/>
    </source>
</evidence>
<proteinExistence type="inferred from homology"/>
<dbReference type="PRINTS" id="PR00164">
    <property type="entry name" value="ABC2TRNSPORT"/>
</dbReference>
<keyword evidence="4 9" id="KW-1003">Cell membrane</keyword>
<evidence type="ECO:0000256" key="8">
    <source>
        <dbReference type="ARBA" id="ARBA00023136"/>
    </source>
</evidence>
<evidence type="ECO:0000256" key="5">
    <source>
        <dbReference type="ARBA" id="ARBA00022519"/>
    </source>
</evidence>
<comment type="similarity">
    <text evidence="2 9">Belongs to the ABC-2 integral membrane protein family.</text>
</comment>
<dbReference type="GO" id="GO:0140359">
    <property type="term" value="F:ABC-type transporter activity"/>
    <property type="evidence" value="ECO:0007669"/>
    <property type="project" value="InterPro"/>
</dbReference>
<reference evidence="12" key="1">
    <citation type="journal article" date="2017" name="Genome Biol. Evol.">
        <title>Comparative Genomic Analysis Identifies a Campylobacter Clade Deficient in Selenium Metabolism.</title>
        <authorList>
            <person name="Miller W.G."/>
            <person name="Yee E."/>
            <person name="Lopes B.S."/>
            <person name="Chapman M.H."/>
            <person name="Huynh S."/>
            <person name="Bono J.L."/>
            <person name="Parker C.T."/>
            <person name="Strachan N.J.C."/>
            <person name="Forbes K.J."/>
        </authorList>
    </citation>
    <scope>NUCLEOTIDE SEQUENCE [LARGE SCALE GENOMIC DNA]</scope>
    <source>
        <strain evidence="12">NCTC 13004</strain>
    </source>
</reference>
<feature type="transmembrane region" description="Helical" evidence="9">
    <location>
        <begin position="230"/>
        <end position="250"/>
    </location>
</feature>
<keyword evidence="6 9" id="KW-0812">Transmembrane</keyword>
<feature type="transmembrane region" description="Helical" evidence="9">
    <location>
        <begin position="78"/>
        <end position="98"/>
    </location>
</feature>
<dbReference type="Pfam" id="PF01061">
    <property type="entry name" value="ABC2_membrane"/>
    <property type="match status" value="1"/>
</dbReference>
<dbReference type="AlphaFoldDB" id="A0A1X9SL30"/>
<gene>
    <name evidence="11" type="primary">kpsM</name>
    <name evidence="11" type="ORF">CLAN_0170</name>
</gene>
<evidence type="ECO:0000256" key="6">
    <source>
        <dbReference type="ARBA" id="ARBA00022692"/>
    </source>
</evidence>
<dbReference type="Proteomes" id="UP000202031">
    <property type="component" value="Chromosome"/>
</dbReference>
<evidence type="ECO:0000259" key="10">
    <source>
        <dbReference type="PROSITE" id="PS51012"/>
    </source>
</evidence>
<dbReference type="RefSeq" id="WP_100591033.1">
    <property type="nucleotide sequence ID" value="NZ_CP015578.1"/>
</dbReference>
<evidence type="ECO:0000256" key="7">
    <source>
        <dbReference type="ARBA" id="ARBA00022989"/>
    </source>
</evidence>
<keyword evidence="8 9" id="KW-0472">Membrane</keyword>
<dbReference type="GeneID" id="46920642"/>
<dbReference type="InterPro" id="IPR000412">
    <property type="entry name" value="ABC_2_transport"/>
</dbReference>
<organism evidence="11 12">
    <name type="scientific">Campylobacter lanienae NCTC 13004</name>
    <dbReference type="NCBI Taxonomy" id="1031753"/>
    <lineage>
        <taxon>Bacteria</taxon>
        <taxon>Pseudomonadati</taxon>
        <taxon>Campylobacterota</taxon>
        <taxon>Epsilonproteobacteria</taxon>
        <taxon>Campylobacterales</taxon>
        <taxon>Campylobacteraceae</taxon>
        <taxon>Campylobacter</taxon>
    </lineage>
</organism>
<dbReference type="KEGG" id="clx:CLAN_0170"/>
<dbReference type="InterPro" id="IPR047817">
    <property type="entry name" value="ABC2_TM_bact-type"/>
</dbReference>
<keyword evidence="5" id="KW-0997">Cell inner membrane</keyword>
<keyword evidence="7 9" id="KW-1133">Transmembrane helix</keyword>
<dbReference type="InterPro" id="IPR013525">
    <property type="entry name" value="ABC2_TM"/>
</dbReference>
<dbReference type="PANTHER" id="PTHR30413:SF8">
    <property type="entry name" value="TRANSPORT PERMEASE PROTEIN"/>
    <property type="match status" value="1"/>
</dbReference>